<reference evidence="1" key="1">
    <citation type="submission" date="2013-12" db="EMBL/GenBank/DDBJ databases">
        <title>The Genome Sequence of Aphanomyces astaci APO3.</title>
        <authorList>
            <consortium name="The Broad Institute Genomics Platform"/>
            <person name="Russ C."/>
            <person name="Tyler B."/>
            <person name="van West P."/>
            <person name="Dieguez-Uribeondo J."/>
            <person name="Young S.K."/>
            <person name="Zeng Q."/>
            <person name="Gargeya S."/>
            <person name="Fitzgerald M."/>
            <person name="Abouelleil A."/>
            <person name="Alvarado L."/>
            <person name="Chapman S.B."/>
            <person name="Gainer-Dewar J."/>
            <person name="Goldberg J."/>
            <person name="Griggs A."/>
            <person name="Gujja S."/>
            <person name="Hansen M."/>
            <person name="Howarth C."/>
            <person name="Imamovic A."/>
            <person name="Ireland A."/>
            <person name="Larimer J."/>
            <person name="McCowan C."/>
            <person name="Murphy C."/>
            <person name="Pearson M."/>
            <person name="Poon T.W."/>
            <person name="Priest M."/>
            <person name="Roberts A."/>
            <person name="Saif S."/>
            <person name="Shea T."/>
            <person name="Sykes S."/>
            <person name="Wortman J."/>
            <person name="Nusbaum C."/>
            <person name="Birren B."/>
        </authorList>
    </citation>
    <scope>NUCLEOTIDE SEQUENCE [LARGE SCALE GENOMIC DNA]</scope>
    <source>
        <strain evidence="1">APO3</strain>
    </source>
</reference>
<accession>W4FK25</accession>
<gene>
    <name evidence="1" type="ORF">H257_16574</name>
</gene>
<proteinExistence type="predicted"/>
<name>W4FK25_APHAT</name>
<dbReference type="EMBL" id="KI913201">
    <property type="protein sequence ID" value="ETV67179.1"/>
    <property type="molecule type" value="Genomic_DNA"/>
</dbReference>
<dbReference type="GeneID" id="20818570"/>
<dbReference type="VEuPathDB" id="FungiDB:H257_16574"/>
<protein>
    <submittedName>
        <fullName evidence="1">Uncharacterized protein</fullName>
    </submittedName>
</protein>
<dbReference type="AlphaFoldDB" id="W4FK25"/>
<organism evidence="1">
    <name type="scientific">Aphanomyces astaci</name>
    <name type="common">Crayfish plague agent</name>
    <dbReference type="NCBI Taxonomy" id="112090"/>
    <lineage>
        <taxon>Eukaryota</taxon>
        <taxon>Sar</taxon>
        <taxon>Stramenopiles</taxon>
        <taxon>Oomycota</taxon>
        <taxon>Saprolegniomycetes</taxon>
        <taxon>Saprolegniales</taxon>
        <taxon>Verrucalvaceae</taxon>
        <taxon>Aphanomyces</taxon>
    </lineage>
</organism>
<sequence length="149" mass="16684">MQRRTWSRCGSRRTLCDYGRIWRNISPWQNVGLSVHQFKHGQSNPTCLSSYHSRTPTSSPPMKMLLPLLQPMTARPAMDYSTSTSNRDAVIQFQRKLCTVEDVQELLDGLSRGRDLGRVAYGQAVIAQSTLRACAEGQVCLVGGYEGYA</sequence>
<evidence type="ECO:0000313" key="1">
    <source>
        <dbReference type="EMBL" id="ETV67179.1"/>
    </source>
</evidence>
<dbReference type="RefSeq" id="XP_009843344.1">
    <property type="nucleotide sequence ID" value="XM_009845042.1"/>
</dbReference>